<evidence type="ECO:0000313" key="2">
    <source>
        <dbReference type="Proteomes" id="UP001519342"/>
    </source>
</evidence>
<dbReference type="RefSeq" id="WP_209513085.1">
    <property type="nucleotide sequence ID" value="NZ_JAGGKS010000013.1"/>
</dbReference>
<sequence length="62" mass="7173">MDFLIGYPLQDALNIIKDNNENNIVNIKKFVGTNNKFNNLKNPYVIRCSKEGNYINLGVSYY</sequence>
<dbReference type="EMBL" id="JAGGKS010000013">
    <property type="protein sequence ID" value="MBP1927379.1"/>
    <property type="molecule type" value="Genomic_DNA"/>
</dbReference>
<dbReference type="Proteomes" id="UP001519342">
    <property type="component" value="Unassembled WGS sequence"/>
</dbReference>
<proteinExistence type="predicted"/>
<organism evidence="1 2">
    <name type="scientific">Sedimentibacter acidaminivorans</name>
    <dbReference type="NCBI Taxonomy" id="913099"/>
    <lineage>
        <taxon>Bacteria</taxon>
        <taxon>Bacillati</taxon>
        <taxon>Bacillota</taxon>
        <taxon>Tissierellia</taxon>
        <taxon>Sedimentibacter</taxon>
    </lineage>
</organism>
<protein>
    <submittedName>
        <fullName evidence="1">Uncharacterized protein</fullName>
    </submittedName>
</protein>
<reference evidence="1 2" key="1">
    <citation type="submission" date="2021-03" db="EMBL/GenBank/DDBJ databases">
        <title>Genomic Encyclopedia of Type Strains, Phase IV (KMG-IV): sequencing the most valuable type-strain genomes for metagenomic binning, comparative biology and taxonomic classification.</title>
        <authorList>
            <person name="Goeker M."/>
        </authorList>
    </citation>
    <scope>NUCLEOTIDE SEQUENCE [LARGE SCALE GENOMIC DNA]</scope>
    <source>
        <strain evidence="1 2">DSM 24004</strain>
    </source>
</reference>
<evidence type="ECO:0000313" key="1">
    <source>
        <dbReference type="EMBL" id="MBP1927379.1"/>
    </source>
</evidence>
<keyword evidence="2" id="KW-1185">Reference proteome</keyword>
<gene>
    <name evidence="1" type="ORF">J2Z76_003280</name>
</gene>
<comment type="caution">
    <text evidence="1">The sequence shown here is derived from an EMBL/GenBank/DDBJ whole genome shotgun (WGS) entry which is preliminary data.</text>
</comment>
<name>A0ABS4GI73_9FIRM</name>
<accession>A0ABS4GI73</accession>